<name>A0A5J4Z4D0_PORPP</name>
<reference evidence="2" key="1">
    <citation type="journal article" date="2019" name="Nat. Commun.">
        <title>Expansion of phycobilisome linker gene families in mesophilic red algae.</title>
        <authorList>
            <person name="Lee J."/>
            <person name="Kim D."/>
            <person name="Bhattacharya D."/>
            <person name="Yoon H.S."/>
        </authorList>
    </citation>
    <scope>NUCLEOTIDE SEQUENCE [LARGE SCALE GENOMIC DNA]</scope>
    <source>
        <strain evidence="2">CCMP 1328</strain>
    </source>
</reference>
<dbReference type="AlphaFoldDB" id="A0A5J4Z4D0"/>
<dbReference type="Pfam" id="PF00805">
    <property type="entry name" value="Pentapeptide"/>
    <property type="match status" value="1"/>
</dbReference>
<dbReference type="SUPFAM" id="SSF141571">
    <property type="entry name" value="Pentapeptide repeat-like"/>
    <property type="match status" value="1"/>
</dbReference>
<dbReference type="InterPro" id="IPR044213">
    <property type="entry name" value="At2g44920-like"/>
</dbReference>
<accession>A0A5J4Z4D0</accession>
<organism evidence="1 2">
    <name type="scientific">Porphyridium purpureum</name>
    <name type="common">Red alga</name>
    <name type="synonym">Porphyridium cruentum</name>
    <dbReference type="NCBI Taxonomy" id="35688"/>
    <lineage>
        <taxon>Eukaryota</taxon>
        <taxon>Rhodophyta</taxon>
        <taxon>Bangiophyceae</taxon>
        <taxon>Porphyridiales</taxon>
        <taxon>Porphyridiaceae</taxon>
        <taxon>Porphyridium</taxon>
    </lineage>
</organism>
<dbReference type="PANTHER" id="PTHR47200:SF2">
    <property type="entry name" value="THYLAKOID LUMENAL 15 KDA PROTEIN 1, CHLOROPLASTIC"/>
    <property type="match status" value="1"/>
</dbReference>
<dbReference type="EMBL" id="VRMN01000002">
    <property type="protein sequence ID" value="KAA8497437.1"/>
    <property type="molecule type" value="Genomic_DNA"/>
</dbReference>
<gene>
    <name evidence="1" type="ORF">FVE85_1166</name>
</gene>
<dbReference type="Gene3D" id="2.160.20.80">
    <property type="entry name" value="E3 ubiquitin-protein ligase SopA"/>
    <property type="match status" value="1"/>
</dbReference>
<protein>
    <submittedName>
        <fullName evidence="1">Pentapeptide repeat protein Rfr32</fullName>
    </submittedName>
</protein>
<proteinExistence type="predicted"/>
<comment type="caution">
    <text evidence="1">The sequence shown here is derived from an EMBL/GenBank/DDBJ whole genome shotgun (WGS) entry which is preliminary data.</text>
</comment>
<dbReference type="PANTHER" id="PTHR47200">
    <property type="entry name" value="THYLAKOID LUMENAL 15 KDA PROTEIN 1, CHLOROPLASTIC"/>
    <property type="match status" value="1"/>
</dbReference>
<keyword evidence="2" id="KW-1185">Reference proteome</keyword>
<evidence type="ECO:0000313" key="2">
    <source>
        <dbReference type="Proteomes" id="UP000324585"/>
    </source>
</evidence>
<dbReference type="InterPro" id="IPR001646">
    <property type="entry name" value="5peptide_repeat"/>
</dbReference>
<evidence type="ECO:0000313" key="1">
    <source>
        <dbReference type="EMBL" id="KAA8497437.1"/>
    </source>
</evidence>
<sequence>MTALAFVGGAVPAHAELRDARVSRRLCTSIAVSAQWRNIKAFGRASLRTTRRVEKDDAVAAAGLRMAAHDAKWKVVVCVAVVAATLGAGSISALAISGGGKEYASGDWSGKDFTGGSFVGKDWSGSICVGTIFKNSDLRGARFFKANLRDADFNGAKMAGASLEGAQLKGASFNGADLSSAYFSDSMLEAESFTGADLSEALFPQTLLSRLCARPDVSGTNKQTGVDTRESIMCPD</sequence>
<dbReference type="OrthoDB" id="9989223at2759"/>
<dbReference type="Proteomes" id="UP000324585">
    <property type="component" value="Unassembled WGS sequence"/>
</dbReference>